<accession>V8C9W5</accession>
<dbReference type="Gene3D" id="1.20.1600.10">
    <property type="entry name" value="Outer membrane efflux proteins (OEP)"/>
    <property type="match status" value="1"/>
</dbReference>
<dbReference type="InterPro" id="IPR051906">
    <property type="entry name" value="TolC-like"/>
</dbReference>
<evidence type="ECO:0000256" key="7">
    <source>
        <dbReference type="ARBA" id="ARBA00023237"/>
    </source>
</evidence>
<evidence type="ECO:0000256" key="5">
    <source>
        <dbReference type="ARBA" id="ARBA00022692"/>
    </source>
</evidence>
<dbReference type="eggNOG" id="COG1538">
    <property type="taxonomic scope" value="Bacteria"/>
</dbReference>
<keyword evidence="6" id="KW-0472">Membrane</keyword>
<evidence type="ECO:0000256" key="6">
    <source>
        <dbReference type="ARBA" id="ARBA00023136"/>
    </source>
</evidence>
<dbReference type="RefSeq" id="WP_023928058.1">
    <property type="nucleotide sequence ID" value="NZ_KI669454.1"/>
</dbReference>
<evidence type="ECO:0000313" key="10">
    <source>
        <dbReference type="Proteomes" id="UP000018731"/>
    </source>
</evidence>
<comment type="similarity">
    <text evidence="2">Belongs to the outer membrane factor (OMF) (TC 1.B.17) family.</text>
</comment>
<evidence type="ECO:0000313" key="9">
    <source>
        <dbReference type="EMBL" id="ETD23511.1"/>
    </source>
</evidence>
<gene>
    <name evidence="9" type="ORF">HMPREF2086_01316</name>
</gene>
<keyword evidence="4" id="KW-1134">Transmembrane beta strand</keyword>
<keyword evidence="8" id="KW-0175">Coiled coil</keyword>
<dbReference type="STRING" id="1357400.HMPREF2086_01316"/>
<organism evidence="9 10">
    <name type="scientific">Helicobacter macacae MIT 99-5501</name>
    <dbReference type="NCBI Taxonomy" id="1357400"/>
    <lineage>
        <taxon>Bacteria</taxon>
        <taxon>Pseudomonadati</taxon>
        <taxon>Campylobacterota</taxon>
        <taxon>Epsilonproteobacteria</taxon>
        <taxon>Campylobacterales</taxon>
        <taxon>Helicobacteraceae</taxon>
        <taxon>Helicobacter</taxon>
    </lineage>
</organism>
<dbReference type="GO" id="GO:1990281">
    <property type="term" value="C:efflux pump complex"/>
    <property type="evidence" value="ECO:0007669"/>
    <property type="project" value="TreeGrafter"/>
</dbReference>
<keyword evidence="5" id="KW-0812">Transmembrane</keyword>
<evidence type="ECO:0000256" key="8">
    <source>
        <dbReference type="SAM" id="Coils"/>
    </source>
</evidence>
<dbReference type="GO" id="GO:0015288">
    <property type="term" value="F:porin activity"/>
    <property type="evidence" value="ECO:0007669"/>
    <property type="project" value="TreeGrafter"/>
</dbReference>
<keyword evidence="3" id="KW-0813">Transport</keyword>
<dbReference type="Proteomes" id="UP000018731">
    <property type="component" value="Unassembled WGS sequence"/>
</dbReference>
<dbReference type="OrthoDB" id="976750at2"/>
<dbReference type="HOGENOM" id="CLU_637521_0_0_7"/>
<evidence type="ECO:0000256" key="1">
    <source>
        <dbReference type="ARBA" id="ARBA00004442"/>
    </source>
</evidence>
<reference evidence="9 10" key="1">
    <citation type="journal article" date="2014" name="Genome Announc.">
        <title>Draft genome sequences of six enterohepatic helicobacter species isolated from humans and one from rhesus macaques.</title>
        <authorList>
            <person name="Shen Z."/>
            <person name="Sheh A."/>
            <person name="Young S.K."/>
            <person name="Abouelliel A."/>
            <person name="Ward D.V."/>
            <person name="Earl A.M."/>
            <person name="Fox J.G."/>
        </authorList>
    </citation>
    <scope>NUCLEOTIDE SEQUENCE [LARGE SCALE GENOMIC DNA]</scope>
    <source>
        <strain evidence="9 10">MIT 99-5501</strain>
    </source>
</reference>
<dbReference type="Pfam" id="PF02321">
    <property type="entry name" value="OEP"/>
    <property type="match status" value="1"/>
</dbReference>
<dbReference type="SUPFAM" id="SSF56954">
    <property type="entry name" value="Outer membrane efflux proteins (OEP)"/>
    <property type="match status" value="1"/>
</dbReference>
<dbReference type="PANTHER" id="PTHR30026:SF20">
    <property type="entry name" value="OUTER MEMBRANE PROTEIN TOLC"/>
    <property type="match status" value="1"/>
</dbReference>
<evidence type="ECO:0000256" key="3">
    <source>
        <dbReference type="ARBA" id="ARBA00022448"/>
    </source>
</evidence>
<dbReference type="PANTHER" id="PTHR30026">
    <property type="entry name" value="OUTER MEMBRANE PROTEIN TOLC"/>
    <property type="match status" value="1"/>
</dbReference>
<comment type="caution">
    <text evidence="9">The sequence shown here is derived from an EMBL/GenBank/DDBJ whole genome shotgun (WGS) entry which is preliminary data.</text>
</comment>
<name>V8C9W5_9HELI</name>
<comment type="subcellular location">
    <subcellularLocation>
        <location evidence="1">Cell outer membrane</location>
    </subcellularLocation>
</comment>
<evidence type="ECO:0000256" key="2">
    <source>
        <dbReference type="ARBA" id="ARBA00007613"/>
    </source>
</evidence>
<keyword evidence="10" id="KW-1185">Reference proteome</keyword>
<protein>
    <recommendedName>
        <fullName evidence="11">Outer membrane efflux protein</fullName>
    </recommendedName>
</protein>
<dbReference type="AlphaFoldDB" id="V8C9W5"/>
<dbReference type="GO" id="GO:0009279">
    <property type="term" value="C:cell outer membrane"/>
    <property type="evidence" value="ECO:0007669"/>
    <property type="project" value="UniProtKB-SubCell"/>
</dbReference>
<dbReference type="EMBL" id="AZJI01000005">
    <property type="protein sequence ID" value="ETD23511.1"/>
    <property type="molecule type" value="Genomic_DNA"/>
</dbReference>
<dbReference type="GO" id="GO:0015562">
    <property type="term" value="F:efflux transmembrane transporter activity"/>
    <property type="evidence" value="ECO:0007669"/>
    <property type="project" value="InterPro"/>
</dbReference>
<sequence>MRQILLLSLIALHLNAEPLTLESALSKAREHYPLHKNKDLLQKAQDLELVKLNMSYIPRLKLGAKATYQSDVTTLPFSSQTLNNLSGGNLNYKPLSKDQYNANIEISQPLFDAGNLWANRSLTKAKYSTQQAELESALYSVQNSVINAYFAALLLERQINQSEIHAKELGKNLATLKARYANGVANKSDIDKLKIEILQTQNTLANLTNEREIALSTLKELVGLEQDIELVTPRQSLDSLQSLEVKSASFESRPEMRVFTQRANEITMSKNAETARFLPYIDAFFQAGYGNPALNILKSGFNSYYIAGIRLNWDFGNLYSLHQQSELRRMQILQNDAKKEEFLLNMRISLKSQIKRANNLQDKISKDTQIITLQENLTKSAQAKLQNGVLSVNDFLSEINALNTLKLQNNYDEIELLKQIYEIYQSLNQWQNPQNQ</sequence>
<dbReference type="PATRIC" id="fig|1357400.3.peg.1762"/>
<feature type="coiled-coil region" evidence="8">
    <location>
        <begin position="159"/>
        <end position="210"/>
    </location>
</feature>
<keyword evidence="7" id="KW-0998">Cell outer membrane</keyword>
<dbReference type="InterPro" id="IPR003423">
    <property type="entry name" value="OMP_efflux"/>
</dbReference>
<evidence type="ECO:0008006" key="11">
    <source>
        <dbReference type="Google" id="ProtNLM"/>
    </source>
</evidence>
<evidence type="ECO:0000256" key="4">
    <source>
        <dbReference type="ARBA" id="ARBA00022452"/>
    </source>
</evidence>
<proteinExistence type="inferred from homology"/>